<reference evidence="11 12" key="1">
    <citation type="journal article" date="2011" name="PLoS ONE">
        <title>The complete genome sequence of Thermoproteus tenax: a physiologically versatile member of the Crenarchaeota.</title>
        <authorList>
            <person name="Siebers B."/>
            <person name="Zaparty M."/>
            <person name="Raddatz G."/>
            <person name="Tjaden B."/>
            <person name="Albers S.V."/>
            <person name="Bell S.D."/>
            <person name="Blombach F."/>
            <person name="Kletzin A."/>
            <person name="Kyrpides N."/>
            <person name="Lanz C."/>
            <person name="Plagens A."/>
            <person name="Rampp M."/>
            <person name="Rosinus A."/>
            <person name="von Jan M."/>
            <person name="Makarova K.S."/>
            <person name="Klenk H.P."/>
            <person name="Schuster S.C."/>
            <person name="Hensel R."/>
        </authorList>
    </citation>
    <scope>NUCLEOTIDE SEQUENCE [LARGE SCALE GENOMIC DNA]</scope>
    <source>
        <strain evidence="12">ATCC 35583 / DSM 2078 / JCM 9277 / NBRC 100435 / Kra 1</strain>
    </source>
</reference>
<comment type="similarity">
    <text evidence="9">Belongs to the peptidase M20A family. LysK subfamily.</text>
</comment>
<feature type="domain" description="Peptidase M20 dimerisation" evidence="10">
    <location>
        <begin position="150"/>
        <end position="241"/>
    </location>
</feature>
<keyword evidence="3 9" id="KW-0028">Amino-acid biosynthesis</keyword>
<dbReference type="SUPFAM" id="SSF55031">
    <property type="entry name" value="Bacterial exopeptidase dimerisation domain"/>
    <property type="match status" value="1"/>
</dbReference>
<dbReference type="RefSeq" id="WP_014126053.1">
    <property type="nucleotide sequence ID" value="NC_016070.1"/>
</dbReference>
<evidence type="ECO:0000256" key="2">
    <source>
        <dbReference type="ARBA" id="ARBA00022571"/>
    </source>
</evidence>
<dbReference type="Gene3D" id="3.30.70.360">
    <property type="match status" value="1"/>
</dbReference>
<keyword evidence="5 9" id="KW-0378">Hydrolase</keyword>
<keyword evidence="4 9" id="KW-0479">Metal-binding</keyword>
<organism evidence="11 12">
    <name type="scientific">Thermoproteus tenax (strain ATCC 35583 / DSM 2078 / JCM 9277 / NBRC 100435 / Kra 1)</name>
    <dbReference type="NCBI Taxonomy" id="768679"/>
    <lineage>
        <taxon>Archaea</taxon>
        <taxon>Thermoproteota</taxon>
        <taxon>Thermoprotei</taxon>
        <taxon>Thermoproteales</taxon>
        <taxon>Thermoproteaceae</taxon>
        <taxon>Thermoproteus</taxon>
    </lineage>
</organism>
<dbReference type="GeneID" id="11263127"/>
<sequence length="352" mass="37811">MDLKGLLLRALSIYSPSHGEGELAKFLLGIARDHADDAWIDSAGNVIAVRGRGQPVIWLHAHMDTVAGPLEVRDEGDVVRGRGAVDDKGPLVAYLEAFRTANPSGTLVLTLVTAEEDDSVGTEELLRGGPPRPDYIYVGEPTDLHVAYAYRGGGKVELRINTRGGHASSPIYGNPFEELYNAYLKVKETLRHGERYNDFTVTPTVVRCGDAPNKVPVECAAVLDVRIPPGHTCEELLKMLEGLPAVVRTCVDPAEVSPTNPAARALVRGLLKIGVEPKLSKKYGTADFNLLIKLTKNIAAFGPGDPKLAHTEDEAIRVPDVERAAAALKFAVEDLGRSHNKGQQAVSTHGAA</sequence>
<feature type="active site" description="Proton acceptor" evidence="9">
    <location>
        <position position="115"/>
    </location>
</feature>
<gene>
    <name evidence="11" type="primary">lysK/argE</name>
    <name evidence="9" type="synonym">lysK</name>
    <name evidence="11" type="ordered locus">TTX_0118</name>
</gene>
<dbReference type="STRING" id="768679.TTX_0118"/>
<keyword evidence="2 9" id="KW-0055">Arginine biosynthesis</keyword>
<dbReference type="KEGG" id="ttn:TTX_0118"/>
<dbReference type="InterPro" id="IPR050072">
    <property type="entry name" value="Peptidase_M20A"/>
</dbReference>
<dbReference type="PATRIC" id="fig|768679.9.peg.123"/>
<dbReference type="GO" id="GO:0008270">
    <property type="term" value="F:zinc ion binding"/>
    <property type="evidence" value="ECO:0007669"/>
    <property type="project" value="UniProtKB-UniRule"/>
</dbReference>
<keyword evidence="6 9" id="KW-0862">Zinc</keyword>
<dbReference type="GO" id="GO:0050897">
    <property type="term" value="F:cobalt ion binding"/>
    <property type="evidence" value="ECO:0007669"/>
    <property type="project" value="UniProtKB-UniRule"/>
</dbReference>
<dbReference type="AlphaFoldDB" id="G4RMG4"/>
<evidence type="ECO:0000256" key="7">
    <source>
        <dbReference type="ARBA" id="ARBA00023154"/>
    </source>
</evidence>
<evidence type="ECO:0000256" key="5">
    <source>
        <dbReference type="ARBA" id="ARBA00022801"/>
    </source>
</evidence>
<keyword evidence="8 9" id="KW-0170">Cobalt</keyword>
<comment type="subcellular location">
    <subcellularLocation>
        <location evidence="9">Cytoplasm</location>
    </subcellularLocation>
</comment>
<evidence type="ECO:0000256" key="9">
    <source>
        <dbReference type="HAMAP-Rule" id="MF_01120"/>
    </source>
</evidence>
<dbReference type="HAMAP" id="MF_01120">
    <property type="entry name" value="LysK"/>
    <property type="match status" value="1"/>
</dbReference>
<dbReference type="InterPro" id="IPR036264">
    <property type="entry name" value="Bact_exopeptidase_dim_dom"/>
</dbReference>
<dbReference type="Proteomes" id="UP000002654">
    <property type="component" value="Chromosome"/>
</dbReference>
<evidence type="ECO:0000313" key="12">
    <source>
        <dbReference type="Proteomes" id="UP000002654"/>
    </source>
</evidence>
<evidence type="ECO:0000256" key="4">
    <source>
        <dbReference type="ARBA" id="ARBA00022723"/>
    </source>
</evidence>
<dbReference type="eggNOG" id="arCOG01107">
    <property type="taxonomic scope" value="Archaea"/>
</dbReference>
<dbReference type="GO" id="GO:0042450">
    <property type="term" value="P:L-arginine biosynthetic process via ornithine"/>
    <property type="evidence" value="ECO:0007669"/>
    <property type="project" value="UniProtKB-UniRule"/>
</dbReference>
<dbReference type="EC" id="3.5.1.132" evidence="9"/>
<dbReference type="GO" id="GO:0005737">
    <property type="term" value="C:cytoplasm"/>
    <property type="evidence" value="ECO:0007669"/>
    <property type="project" value="UniProtKB-SubCell"/>
</dbReference>
<dbReference type="PaxDb" id="768679-TTX_0118"/>
<dbReference type="EMBL" id="FN869859">
    <property type="protein sequence ID" value="CCC80795.1"/>
    <property type="molecule type" value="Genomic_DNA"/>
</dbReference>
<feature type="binding site" evidence="9">
    <location>
        <position position="140"/>
    </location>
    <ligand>
        <name>Zn(2+)</name>
        <dbReference type="ChEBI" id="CHEBI:29105"/>
        <label>1</label>
    </ligand>
</feature>
<comment type="pathway">
    <text evidence="9">Amino-acid biosynthesis; L-arginine biosynthesis.</text>
</comment>
<dbReference type="EC" id="3.5.1.130" evidence="9"/>
<comment type="pathway">
    <text evidence="9">Amino-acid biosynthesis; L-lysine biosynthesis via AAA pathway; L-lysine from L-alpha-aminoadipate (Thermus route): step 5/5.</text>
</comment>
<dbReference type="NCBIfam" id="TIGR01902">
    <property type="entry name" value="dapE-lys-deAc"/>
    <property type="match status" value="1"/>
</dbReference>
<feature type="binding site" evidence="9">
    <location>
        <position position="116"/>
    </location>
    <ligand>
        <name>Zn(2+)</name>
        <dbReference type="ChEBI" id="CHEBI:29105"/>
        <label>2</label>
    </ligand>
</feature>
<dbReference type="GO" id="GO:0019878">
    <property type="term" value="P:lysine biosynthetic process via aminoadipic acid"/>
    <property type="evidence" value="ECO:0007669"/>
    <property type="project" value="UniProtKB-UniRule"/>
</dbReference>
<evidence type="ECO:0000259" key="10">
    <source>
        <dbReference type="Pfam" id="PF07687"/>
    </source>
</evidence>
<dbReference type="Gene3D" id="3.40.630.10">
    <property type="entry name" value="Zn peptidases"/>
    <property type="match status" value="1"/>
</dbReference>
<evidence type="ECO:0000256" key="8">
    <source>
        <dbReference type="ARBA" id="ARBA00023285"/>
    </source>
</evidence>
<comment type="cofactor">
    <cofactor evidence="9">
        <name>Zn(2+)</name>
        <dbReference type="ChEBI" id="CHEBI:29105"/>
    </cofactor>
    <cofactor evidence="9">
        <name>Co(2+)</name>
        <dbReference type="ChEBI" id="CHEBI:48828"/>
    </cofactor>
    <text evidence="9">Binds 2 Zn(2+) or Co(2+) ions per subunit.</text>
</comment>
<dbReference type="Pfam" id="PF07687">
    <property type="entry name" value="M20_dimer"/>
    <property type="match status" value="1"/>
</dbReference>
<dbReference type="SUPFAM" id="SSF53187">
    <property type="entry name" value="Zn-dependent exopeptidases"/>
    <property type="match status" value="1"/>
</dbReference>
<dbReference type="UniPathway" id="UPA00068"/>
<evidence type="ECO:0000256" key="3">
    <source>
        <dbReference type="ARBA" id="ARBA00022605"/>
    </source>
</evidence>
<protein>
    <recommendedName>
        <fullName evidence="9">Putative [LysW]-lysine/[LysW]-ornithine hydrolase</fullName>
        <ecNumber evidence="9">3.5.1.130</ecNumber>
        <ecNumber evidence="9">3.5.1.132</ecNumber>
    </recommendedName>
</protein>
<dbReference type="Pfam" id="PF01546">
    <property type="entry name" value="Peptidase_M20"/>
    <property type="match status" value="1"/>
</dbReference>
<comment type="catalytic activity">
    <reaction evidence="9">
        <text>[amino-group carrier protein]-C-terminal-gamma-(L-lysyl)-L-glutamate + H2O = [amino-group carrier protein]-C-terminal-L-glutamate + L-lysine</text>
        <dbReference type="Rhea" id="RHEA:48684"/>
        <dbReference type="Rhea" id="RHEA-COMP:9693"/>
        <dbReference type="Rhea" id="RHEA-COMP:9715"/>
        <dbReference type="ChEBI" id="CHEBI:15377"/>
        <dbReference type="ChEBI" id="CHEBI:32551"/>
        <dbReference type="ChEBI" id="CHEBI:78525"/>
        <dbReference type="ChEBI" id="CHEBI:78526"/>
        <dbReference type="EC" id="3.5.1.130"/>
    </reaction>
</comment>
<dbReference type="InterPro" id="IPR011650">
    <property type="entry name" value="Peptidase_M20_dimer"/>
</dbReference>
<name>G4RMG4_THETK</name>
<dbReference type="PANTHER" id="PTHR43808:SF28">
    <property type="entry name" value="[LYSW]-LYSINE_[LYSW]-ORNITHINE HYDROLASE"/>
    <property type="match status" value="1"/>
</dbReference>
<proteinExistence type="inferred from homology"/>
<feature type="binding site" evidence="9">
    <location>
        <position position="86"/>
    </location>
    <ligand>
        <name>Zn(2+)</name>
        <dbReference type="ChEBI" id="CHEBI:29105"/>
        <label>2</label>
    </ligand>
</feature>
<dbReference type="HOGENOM" id="CLU_021802_2_0_2"/>
<dbReference type="GO" id="GO:0016811">
    <property type="term" value="F:hydrolase activity, acting on carbon-nitrogen (but not peptide) bonds, in linear amides"/>
    <property type="evidence" value="ECO:0007669"/>
    <property type="project" value="UniProtKB-UniRule"/>
</dbReference>
<feature type="binding site" evidence="9">
    <location>
        <position position="310"/>
    </location>
    <ligand>
        <name>Zn(2+)</name>
        <dbReference type="ChEBI" id="CHEBI:29105"/>
        <label>2</label>
    </ligand>
</feature>
<feature type="active site" evidence="9">
    <location>
        <position position="64"/>
    </location>
</feature>
<dbReference type="InterPro" id="IPR002933">
    <property type="entry name" value="Peptidase_M20"/>
</dbReference>
<keyword evidence="7 9" id="KW-0457">Lysine biosynthesis</keyword>
<keyword evidence="1 9" id="KW-0963">Cytoplasm</keyword>
<accession>G4RMG4</accession>
<dbReference type="OrthoDB" id="133929at2157"/>
<evidence type="ECO:0000256" key="1">
    <source>
        <dbReference type="ARBA" id="ARBA00022490"/>
    </source>
</evidence>
<dbReference type="UniPathway" id="UPA00033">
    <property type="reaction ID" value="UER00039"/>
</dbReference>
<feature type="binding site" evidence="9">
    <location>
        <position position="62"/>
    </location>
    <ligand>
        <name>Zn(2+)</name>
        <dbReference type="ChEBI" id="CHEBI:29105"/>
        <label>1</label>
    </ligand>
</feature>
<comment type="function">
    <text evidence="9">Catalyzes the release of L-lysine from [LysW]-gamma-L-lysine and the release of L-ornithine from [LysW]-L-ornithine.</text>
</comment>
<comment type="catalytic activity">
    <reaction evidence="9">
        <text>[amino-group carrier protein]-C-terminal-gamma-(L-ornithyl)-L-glutamate + H2O = [amino-group carrier protein]-C-terminal-L-glutamate + L-ornithine</text>
        <dbReference type="Rhea" id="RHEA:52676"/>
        <dbReference type="Rhea" id="RHEA-COMP:9693"/>
        <dbReference type="Rhea" id="RHEA-COMP:13328"/>
        <dbReference type="ChEBI" id="CHEBI:15377"/>
        <dbReference type="ChEBI" id="CHEBI:46911"/>
        <dbReference type="ChEBI" id="CHEBI:78525"/>
        <dbReference type="ChEBI" id="CHEBI:136763"/>
        <dbReference type="EC" id="3.5.1.132"/>
    </reaction>
</comment>
<evidence type="ECO:0000313" key="11">
    <source>
        <dbReference type="EMBL" id="CCC80795.1"/>
    </source>
</evidence>
<keyword evidence="12" id="KW-1185">Reference proteome</keyword>
<evidence type="ECO:0000256" key="6">
    <source>
        <dbReference type="ARBA" id="ARBA00022833"/>
    </source>
</evidence>
<dbReference type="InterPro" id="IPR010175">
    <property type="entry name" value="LysK"/>
</dbReference>
<feature type="binding site" evidence="9">
    <location>
        <position position="86"/>
    </location>
    <ligand>
        <name>Zn(2+)</name>
        <dbReference type="ChEBI" id="CHEBI:29105"/>
        <label>1</label>
    </ligand>
</feature>
<dbReference type="PANTHER" id="PTHR43808">
    <property type="entry name" value="ACETYLORNITHINE DEACETYLASE"/>
    <property type="match status" value="1"/>
</dbReference>